<sequence>MSHTEMHRPSIEGLFELRQQQYLEGASPPFIVAAEIFPHASLMALSIGRRVIDL</sequence>
<comment type="caution">
    <text evidence="1">The sequence shown here is derived from an EMBL/GenBank/DDBJ whole genome shotgun (WGS) entry which is preliminary data.</text>
</comment>
<dbReference type="EMBL" id="MU154714">
    <property type="protein sequence ID" value="KAF9488418.1"/>
    <property type="molecule type" value="Genomic_DNA"/>
</dbReference>
<name>A0A9P5ZHZ2_PLEER</name>
<gene>
    <name evidence="1" type="ORF">BDN71DRAFT_1457398</name>
</gene>
<protein>
    <submittedName>
        <fullName evidence="1">Uncharacterized protein</fullName>
    </submittedName>
</protein>
<evidence type="ECO:0000313" key="2">
    <source>
        <dbReference type="Proteomes" id="UP000807025"/>
    </source>
</evidence>
<evidence type="ECO:0000313" key="1">
    <source>
        <dbReference type="EMBL" id="KAF9488418.1"/>
    </source>
</evidence>
<organism evidence="1 2">
    <name type="scientific">Pleurotus eryngii</name>
    <name type="common">Boletus of the steppes</name>
    <dbReference type="NCBI Taxonomy" id="5323"/>
    <lineage>
        <taxon>Eukaryota</taxon>
        <taxon>Fungi</taxon>
        <taxon>Dikarya</taxon>
        <taxon>Basidiomycota</taxon>
        <taxon>Agaricomycotina</taxon>
        <taxon>Agaricomycetes</taxon>
        <taxon>Agaricomycetidae</taxon>
        <taxon>Agaricales</taxon>
        <taxon>Pleurotineae</taxon>
        <taxon>Pleurotaceae</taxon>
        <taxon>Pleurotus</taxon>
    </lineage>
</organism>
<accession>A0A9P5ZHZ2</accession>
<keyword evidence="2" id="KW-1185">Reference proteome</keyword>
<dbReference type="AlphaFoldDB" id="A0A9P5ZHZ2"/>
<proteinExistence type="predicted"/>
<reference evidence="1" key="1">
    <citation type="submission" date="2020-11" db="EMBL/GenBank/DDBJ databases">
        <authorList>
            <consortium name="DOE Joint Genome Institute"/>
            <person name="Ahrendt S."/>
            <person name="Riley R."/>
            <person name="Andreopoulos W."/>
            <person name="Labutti K."/>
            <person name="Pangilinan J."/>
            <person name="Ruiz-Duenas F.J."/>
            <person name="Barrasa J.M."/>
            <person name="Sanchez-Garcia M."/>
            <person name="Camarero S."/>
            <person name="Miyauchi S."/>
            <person name="Serrano A."/>
            <person name="Linde D."/>
            <person name="Babiker R."/>
            <person name="Drula E."/>
            <person name="Ayuso-Fernandez I."/>
            <person name="Pacheco R."/>
            <person name="Padilla G."/>
            <person name="Ferreira P."/>
            <person name="Barriuso J."/>
            <person name="Kellner H."/>
            <person name="Castanera R."/>
            <person name="Alfaro M."/>
            <person name="Ramirez L."/>
            <person name="Pisabarro A.G."/>
            <person name="Kuo A."/>
            <person name="Tritt A."/>
            <person name="Lipzen A."/>
            <person name="He G."/>
            <person name="Yan M."/>
            <person name="Ng V."/>
            <person name="Cullen D."/>
            <person name="Martin F."/>
            <person name="Rosso M.-N."/>
            <person name="Henrissat B."/>
            <person name="Hibbett D."/>
            <person name="Martinez A.T."/>
            <person name="Grigoriev I.V."/>
        </authorList>
    </citation>
    <scope>NUCLEOTIDE SEQUENCE</scope>
    <source>
        <strain evidence="1">ATCC 90797</strain>
    </source>
</reference>
<dbReference type="Proteomes" id="UP000807025">
    <property type="component" value="Unassembled WGS sequence"/>
</dbReference>